<name>A0A0C5GEZ2_LACAI</name>
<feature type="transmembrane region" description="Helical" evidence="1">
    <location>
        <begin position="152"/>
        <end position="172"/>
    </location>
</feature>
<keyword evidence="1" id="KW-0472">Membrane</keyword>
<geneLocation type="plasmid" evidence="2">
    <name>pCV461</name>
</geneLocation>
<keyword evidence="2" id="KW-0614">Plasmid</keyword>
<reference evidence="2" key="1">
    <citation type="journal article" date="2015" name="Appl. Environ. Microbiol.">
        <title>Solution structure of acidocin B, a circular bacteriocin produced by Lactobacillus acidophilus M46.</title>
        <authorList>
            <person name="Acedo J.Z."/>
            <person name="van Belkum M.J."/>
            <person name="Lohans C.T."/>
            <person name="McKay R.T."/>
            <person name="Miskolzie M."/>
            <person name="Vederas J.C."/>
        </authorList>
    </citation>
    <scope>NUCLEOTIDE SEQUENCE</scope>
    <source>
        <strain evidence="2">M46</strain>
        <plasmid evidence="2">pCV461</plasmid>
    </source>
</reference>
<feature type="transmembrane region" description="Helical" evidence="1">
    <location>
        <begin position="123"/>
        <end position="140"/>
    </location>
</feature>
<accession>A0A0C5GEZ2</accession>
<keyword evidence="1" id="KW-1133">Transmembrane helix</keyword>
<feature type="transmembrane region" description="Helical" evidence="1">
    <location>
        <begin position="7"/>
        <end position="25"/>
    </location>
</feature>
<keyword evidence="1" id="KW-0812">Transmembrane</keyword>
<sequence length="174" mass="20357">MSKNKNYFKWILGISSAVLIFYLRVLVSLKVDDNQLKNIQENQTLLSVLFTIGLLAIVFFSILGTYFVSLYMLKNVFDKTTIHTKVKLIIYKVYFTCYSIYNLIYFIYILIFNKLMQPMEQNYFSILLYVAIAIGLYSSIRKLEKKDTDKALLIYTMVIFVVNSILPIFSLLGR</sequence>
<dbReference type="AlphaFoldDB" id="A0A0C5GEZ2"/>
<evidence type="ECO:0000313" key="2">
    <source>
        <dbReference type="EMBL" id="AJP07148.1"/>
    </source>
</evidence>
<proteinExistence type="predicted"/>
<gene>
    <name evidence="2" type="primary">aciB</name>
</gene>
<feature type="transmembrane region" description="Helical" evidence="1">
    <location>
        <begin position="89"/>
        <end position="111"/>
    </location>
</feature>
<dbReference type="EMBL" id="KP728900">
    <property type="protein sequence ID" value="AJP07148.1"/>
    <property type="molecule type" value="Genomic_DNA"/>
</dbReference>
<evidence type="ECO:0000256" key="1">
    <source>
        <dbReference type="SAM" id="Phobius"/>
    </source>
</evidence>
<feature type="transmembrane region" description="Helical" evidence="1">
    <location>
        <begin position="45"/>
        <end position="68"/>
    </location>
</feature>
<protein>
    <submittedName>
        <fullName evidence="2">AciB</fullName>
    </submittedName>
</protein>
<organism evidence="2">
    <name type="scientific">Lactobacillus acidophilus</name>
    <dbReference type="NCBI Taxonomy" id="1579"/>
    <lineage>
        <taxon>Bacteria</taxon>
        <taxon>Bacillati</taxon>
        <taxon>Bacillota</taxon>
        <taxon>Bacilli</taxon>
        <taxon>Lactobacillales</taxon>
        <taxon>Lactobacillaceae</taxon>
        <taxon>Lactobacillus</taxon>
    </lineage>
</organism>